<dbReference type="FunFam" id="3.30.70.270:FF:000020">
    <property type="entry name" value="Transposon Tf2-6 polyprotein-like Protein"/>
    <property type="match status" value="1"/>
</dbReference>
<organism evidence="8 9">
    <name type="scientific">Austropuccinia psidii MF-1</name>
    <dbReference type="NCBI Taxonomy" id="1389203"/>
    <lineage>
        <taxon>Eukaryota</taxon>
        <taxon>Fungi</taxon>
        <taxon>Dikarya</taxon>
        <taxon>Basidiomycota</taxon>
        <taxon>Pucciniomycotina</taxon>
        <taxon>Pucciniomycetes</taxon>
        <taxon>Pucciniales</taxon>
        <taxon>Sphaerophragmiaceae</taxon>
        <taxon>Austropuccinia</taxon>
    </lineage>
</organism>
<accession>A0A9Q3IAL9</accession>
<dbReference type="GO" id="GO:0016787">
    <property type="term" value="F:hydrolase activity"/>
    <property type="evidence" value="ECO:0007669"/>
    <property type="project" value="UniProtKB-KW"/>
</dbReference>
<dbReference type="PANTHER" id="PTHR34072">
    <property type="entry name" value="ENZYMATIC POLYPROTEIN-RELATED"/>
    <property type="match status" value="1"/>
</dbReference>
<protein>
    <recommendedName>
        <fullName evidence="7">Reverse transcriptase RNase H-like domain-containing protein</fullName>
    </recommendedName>
</protein>
<dbReference type="Gene3D" id="3.10.20.370">
    <property type="match status" value="1"/>
</dbReference>
<dbReference type="Proteomes" id="UP000765509">
    <property type="component" value="Unassembled WGS sequence"/>
</dbReference>
<keyword evidence="1" id="KW-0808">Transferase</keyword>
<evidence type="ECO:0000256" key="4">
    <source>
        <dbReference type="ARBA" id="ARBA00022759"/>
    </source>
</evidence>
<dbReference type="InterPro" id="IPR041373">
    <property type="entry name" value="RT_RNaseH"/>
</dbReference>
<dbReference type="InterPro" id="IPR043502">
    <property type="entry name" value="DNA/RNA_pol_sf"/>
</dbReference>
<evidence type="ECO:0000313" key="9">
    <source>
        <dbReference type="Proteomes" id="UP000765509"/>
    </source>
</evidence>
<evidence type="ECO:0000256" key="2">
    <source>
        <dbReference type="ARBA" id="ARBA00022695"/>
    </source>
</evidence>
<name>A0A9Q3IAL9_9BASI</name>
<evidence type="ECO:0000256" key="1">
    <source>
        <dbReference type="ARBA" id="ARBA00022679"/>
    </source>
</evidence>
<dbReference type="SUPFAM" id="SSF56672">
    <property type="entry name" value="DNA/RNA polymerases"/>
    <property type="match status" value="1"/>
</dbReference>
<feature type="domain" description="Reverse transcriptase RNase H-like" evidence="7">
    <location>
        <begin position="85"/>
        <end position="191"/>
    </location>
</feature>
<evidence type="ECO:0000256" key="3">
    <source>
        <dbReference type="ARBA" id="ARBA00022722"/>
    </source>
</evidence>
<keyword evidence="6" id="KW-0695">RNA-directed DNA polymerase</keyword>
<reference evidence="8" key="1">
    <citation type="submission" date="2021-03" db="EMBL/GenBank/DDBJ databases">
        <title>Draft genome sequence of rust myrtle Austropuccinia psidii MF-1, a brazilian biotype.</title>
        <authorList>
            <person name="Quecine M.C."/>
            <person name="Pachon D.M.R."/>
            <person name="Bonatelli M.L."/>
            <person name="Correr F.H."/>
            <person name="Franceschini L.M."/>
            <person name="Leite T.F."/>
            <person name="Margarido G.R.A."/>
            <person name="Almeida C.A."/>
            <person name="Ferrarezi J.A."/>
            <person name="Labate C.A."/>
        </authorList>
    </citation>
    <scope>NUCLEOTIDE SEQUENCE</scope>
    <source>
        <strain evidence="8">MF-1</strain>
    </source>
</reference>
<dbReference type="InterPro" id="IPR043128">
    <property type="entry name" value="Rev_trsase/Diguanyl_cyclase"/>
</dbReference>
<dbReference type="GO" id="GO:0004519">
    <property type="term" value="F:endonuclease activity"/>
    <property type="evidence" value="ECO:0007669"/>
    <property type="project" value="UniProtKB-KW"/>
</dbReference>
<comment type="caution">
    <text evidence="8">The sequence shown here is derived from an EMBL/GenBank/DDBJ whole genome shotgun (WGS) entry which is preliminary data.</text>
</comment>
<keyword evidence="9" id="KW-1185">Reference proteome</keyword>
<dbReference type="PANTHER" id="PTHR34072:SF52">
    <property type="entry name" value="RIBONUCLEASE H"/>
    <property type="match status" value="1"/>
</dbReference>
<evidence type="ECO:0000313" key="8">
    <source>
        <dbReference type="EMBL" id="MBW0534323.1"/>
    </source>
</evidence>
<keyword evidence="4" id="KW-0255">Endonuclease</keyword>
<keyword evidence="5" id="KW-0378">Hydrolase</keyword>
<sequence>MDPAKLSMIIKWPFPTNLRLLCQFLGFSNFYQRFIQDYSSIAQPLTDLTKNGADLASGWNSSIVKHSFQQLIASFLQAPLLHHFDFNLPCVIQVDCSSFSMAGILCQPDSSKKLHPVCYYSRKWTPVERAWQVHDQELGAIVILFQEWQAWLAGALQPATIFSDHNNLQYFMTSVSLSPRQARWAAFLSPFSFCIAHIPGRANPADPPSWRADYIPDSTTTNIPILQMIIPSTVPNPSPSPISLGMIGTSQPSLLRPDPHFVFPSPAELSVSFALAVNAYIALLDQTQSEAAASLSRAKALQARYYDRGRHPSEVFQPGNRVLLSRRYISSLRPSINMNFAYLGPLEVDSMVGRNAVRLQISHVYPKLHPVFNISLVSRYRDPSLNPQSRWWFSSFQLWWIGEEWQWSWTSVGSRASARIYCIGLSGVRPTILGSPCLSSQRHWILFFPLSMNCILGTLPSLPAVLNNMLWEVNWQPHWCPEVQAYCHKRNITNFSCKIQH</sequence>
<evidence type="ECO:0000259" key="7">
    <source>
        <dbReference type="Pfam" id="PF17917"/>
    </source>
</evidence>
<evidence type="ECO:0000256" key="6">
    <source>
        <dbReference type="ARBA" id="ARBA00022918"/>
    </source>
</evidence>
<keyword evidence="2" id="KW-0548">Nucleotidyltransferase</keyword>
<keyword evidence="3" id="KW-0540">Nuclease</keyword>
<proteinExistence type="predicted"/>
<dbReference type="GO" id="GO:0003964">
    <property type="term" value="F:RNA-directed DNA polymerase activity"/>
    <property type="evidence" value="ECO:0007669"/>
    <property type="project" value="UniProtKB-KW"/>
</dbReference>
<dbReference type="Pfam" id="PF17917">
    <property type="entry name" value="RT_RNaseH"/>
    <property type="match status" value="1"/>
</dbReference>
<dbReference type="EMBL" id="AVOT02039303">
    <property type="protein sequence ID" value="MBW0534323.1"/>
    <property type="molecule type" value="Genomic_DNA"/>
</dbReference>
<dbReference type="AlphaFoldDB" id="A0A9Q3IAL9"/>
<gene>
    <name evidence="8" type="ORF">O181_074038</name>
</gene>
<evidence type="ECO:0000256" key="5">
    <source>
        <dbReference type="ARBA" id="ARBA00022801"/>
    </source>
</evidence>
<dbReference type="OrthoDB" id="2273864at2759"/>
<dbReference type="Gene3D" id="3.30.70.270">
    <property type="match status" value="1"/>
</dbReference>
<dbReference type="CDD" id="cd09274">
    <property type="entry name" value="RNase_HI_RT_Ty3"/>
    <property type="match status" value="1"/>
</dbReference>